<dbReference type="Pfam" id="PF00069">
    <property type="entry name" value="Pkinase"/>
    <property type="match status" value="1"/>
</dbReference>
<keyword evidence="7" id="KW-0812">Transmembrane</keyword>
<dbReference type="PANTHER" id="PTHR43671">
    <property type="entry name" value="SERINE/THREONINE-PROTEIN KINASE NEK"/>
    <property type="match status" value="1"/>
</dbReference>
<sequence>MQGDATTVTELDDPGDDPGDDRGGDRDEALIVGRRSQSPRASGIRIERLLGVGGTCAVWLGTRTGAEEPDWDLVDVPPPGEFALKIPLASADRSHCADAAAAELQALHALRHEHLVRAYGTVQTSHGLALLLEPCCGGSLGSVLSRAGRLEIGEVITVLTPIATALSSLHRQGVVHGDVSPGNILLGPDGRSALGDLADAQALGTAGPGVGTPGFAAPEAADRRWRTPDGGTGRLRQGPDVLAPAADVYSLAAVAWFALCGSLPARGDRRAPLPSLRPETPDAMVLLLESALQEDPALRPSAEDFAVRLFACAAAAPLDLTPYVDEEVVPELPTARGQVPRGGRRMRAGLAAALAGVLVLAGFGGWVLAMGPEKEGAESTRAARSLDADDSADRTETSSADPRDLLRLRDPAMAVQGIAELRTRALTHAERDLVQHYTVEGSPAAAADEALVGRFRDQGMRYAGEALQITVHSADPEPGSAPSQSPRVELEVTVRATPAGSAAADSDAADSDAADSEDAESQQVVLALQRSRGQWLLHSVEESG</sequence>
<dbReference type="Gene3D" id="1.10.510.10">
    <property type="entry name" value="Transferase(Phosphotransferase) domain 1"/>
    <property type="match status" value="1"/>
</dbReference>
<dbReference type="Proteomes" id="UP000643525">
    <property type="component" value="Unassembled WGS sequence"/>
</dbReference>
<evidence type="ECO:0000256" key="3">
    <source>
        <dbReference type="ARBA" id="ARBA00022741"/>
    </source>
</evidence>
<keyword evidence="3" id="KW-0547">Nucleotide-binding</keyword>
<keyword evidence="2" id="KW-0808">Transferase</keyword>
<dbReference type="RefSeq" id="WP_192594937.1">
    <property type="nucleotide sequence ID" value="NZ_BAAALJ010000014.1"/>
</dbReference>
<feature type="domain" description="Protein kinase" evidence="8">
    <location>
        <begin position="44"/>
        <end position="311"/>
    </location>
</feature>
<dbReference type="PANTHER" id="PTHR43671:SF13">
    <property type="entry name" value="SERINE_THREONINE-PROTEIN KINASE NEK2"/>
    <property type="match status" value="1"/>
</dbReference>
<dbReference type="PROSITE" id="PS50011">
    <property type="entry name" value="PROTEIN_KINASE_DOM"/>
    <property type="match status" value="1"/>
</dbReference>
<evidence type="ECO:0000256" key="1">
    <source>
        <dbReference type="ARBA" id="ARBA00012513"/>
    </source>
</evidence>
<protein>
    <recommendedName>
        <fullName evidence="1">non-specific serine/threonine protein kinase</fullName>
        <ecNumber evidence="1">2.7.11.1</ecNumber>
    </recommendedName>
</protein>
<accession>A0ABR9JD36</accession>
<keyword evidence="7" id="KW-0472">Membrane</keyword>
<evidence type="ECO:0000256" key="4">
    <source>
        <dbReference type="ARBA" id="ARBA00022777"/>
    </source>
</evidence>
<dbReference type="SUPFAM" id="SSF56112">
    <property type="entry name" value="Protein kinase-like (PK-like)"/>
    <property type="match status" value="1"/>
</dbReference>
<feature type="compositionally biased region" description="Basic and acidic residues" evidence="6">
    <location>
        <begin position="20"/>
        <end position="29"/>
    </location>
</feature>
<keyword evidence="10" id="KW-1185">Reference proteome</keyword>
<dbReference type="InterPro" id="IPR008266">
    <property type="entry name" value="Tyr_kinase_AS"/>
</dbReference>
<evidence type="ECO:0000256" key="6">
    <source>
        <dbReference type="SAM" id="MobiDB-lite"/>
    </source>
</evidence>
<evidence type="ECO:0000256" key="7">
    <source>
        <dbReference type="SAM" id="Phobius"/>
    </source>
</evidence>
<dbReference type="InterPro" id="IPR011009">
    <property type="entry name" value="Kinase-like_dom_sf"/>
</dbReference>
<gene>
    <name evidence="9" type="ORF">H4W27_000962</name>
</gene>
<evidence type="ECO:0000256" key="5">
    <source>
        <dbReference type="ARBA" id="ARBA00022840"/>
    </source>
</evidence>
<evidence type="ECO:0000256" key="2">
    <source>
        <dbReference type="ARBA" id="ARBA00022679"/>
    </source>
</evidence>
<dbReference type="EMBL" id="JADBED010000001">
    <property type="protein sequence ID" value="MBE1523844.1"/>
    <property type="molecule type" value="Genomic_DNA"/>
</dbReference>
<comment type="caution">
    <text evidence="9">The sequence shown here is derived from an EMBL/GenBank/DDBJ whole genome shotgun (WGS) entry which is preliminary data.</text>
</comment>
<evidence type="ECO:0000313" key="10">
    <source>
        <dbReference type="Proteomes" id="UP000643525"/>
    </source>
</evidence>
<dbReference type="EC" id="2.7.11.1" evidence="1"/>
<dbReference type="InterPro" id="IPR050660">
    <property type="entry name" value="NEK_Ser/Thr_kinase"/>
</dbReference>
<feature type="compositionally biased region" description="Acidic residues" evidence="6">
    <location>
        <begin position="507"/>
        <end position="520"/>
    </location>
</feature>
<feature type="transmembrane region" description="Helical" evidence="7">
    <location>
        <begin position="348"/>
        <end position="369"/>
    </location>
</feature>
<proteinExistence type="predicted"/>
<feature type="region of interest" description="Disordered" evidence="6">
    <location>
        <begin position="377"/>
        <end position="404"/>
    </location>
</feature>
<reference evidence="9 10" key="1">
    <citation type="submission" date="2020-10" db="EMBL/GenBank/DDBJ databases">
        <title>Sequencing the genomes of 1000 actinobacteria strains.</title>
        <authorList>
            <person name="Klenk H.-P."/>
        </authorList>
    </citation>
    <scope>NUCLEOTIDE SEQUENCE [LARGE SCALE GENOMIC DNA]</scope>
    <source>
        <strain evidence="9 10">DSM 15666</strain>
    </source>
</reference>
<feature type="region of interest" description="Disordered" evidence="6">
    <location>
        <begin position="494"/>
        <end position="524"/>
    </location>
</feature>
<evidence type="ECO:0000313" key="9">
    <source>
        <dbReference type="EMBL" id="MBE1523844.1"/>
    </source>
</evidence>
<keyword evidence="7" id="KW-1133">Transmembrane helix</keyword>
<feature type="region of interest" description="Disordered" evidence="6">
    <location>
        <begin position="1"/>
        <end position="36"/>
    </location>
</feature>
<dbReference type="PROSITE" id="PS00109">
    <property type="entry name" value="PROTEIN_KINASE_TYR"/>
    <property type="match status" value="1"/>
</dbReference>
<keyword evidence="4" id="KW-0418">Kinase</keyword>
<keyword evidence="5" id="KW-0067">ATP-binding</keyword>
<organism evidence="9 10">
    <name type="scientific">Nesterenkonia lutea</name>
    <dbReference type="NCBI Taxonomy" id="272919"/>
    <lineage>
        <taxon>Bacteria</taxon>
        <taxon>Bacillati</taxon>
        <taxon>Actinomycetota</taxon>
        <taxon>Actinomycetes</taxon>
        <taxon>Micrococcales</taxon>
        <taxon>Micrococcaceae</taxon>
        <taxon>Nesterenkonia</taxon>
    </lineage>
</organism>
<feature type="compositionally biased region" description="Basic and acidic residues" evidence="6">
    <location>
        <begin position="384"/>
        <end position="404"/>
    </location>
</feature>
<feature type="compositionally biased region" description="Acidic residues" evidence="6">
    <location>
        <begin position="10"/>
        <end position="19"/>
    </location>
</feature>
<evidence type="ECO:0000259" key="8">
    <source>
        <dbReference type="PROSITE" id="PS50011"/>
    </source>
</evidence>
<name>A0ABR9JD36_9MICC</name>
<dbReference type="InterPro" id="IPR000719">
    <property type="entry name" value="Prot_kinase_dom"/>
</dbReference>